<dbReference type="InterPro" id="IPR036388">
    <property type="entry name" value="WH-like_DNA-bd_sf"/>
</dbReference>
<dbReference type="InterPro" id="IPR015424">
    <property type="entry name" value="PyrdxlP-dep_Trfase"/>
</dbReference>
<keyword evidence="5" id="KW-0804">Transcription</keyword>
<keyword evidence="2" id="KW-0663">Pyridoxal phosphate</keyword>
<dbReference type="SUPFAM" id="SSF53383">
    <property type="entry name" value="PLP-dependent transferases"/>
    <property type="match status" value="1"/>
</dbReference>
<comment type="caution">
    <text evidence="7">The sequence shown here is derived from an EMBL/GenBank/DDBJ whole genome shotgun (WGS) entry which is preliminary data.</text>
</comment>
<reference evidence="7" key="1">
    <citation type="submission" date="2021-01" db="EMBL/GenBank/DDBJ databases">
        <title>Whole genome shotgun sequence of Catellatospora methionotrophica NBRC 14553.</title>
        <authorList>
            <person name="Komaki H."/>
            <person name="Tamura T."/>
        </authorList>
    </citation>
    <scope>NUCLEOTIDE SEQUENCE</scope>
    <source>
        <strain evidence="7">NBRC 14553</strain>
    </source>
</reference>
<dbReference type="GO" id="GO:0003677">
    <property type="term" value="F:DNA binding"/>
    <property type="evidence" value="ECO:0007669"/>
    <property type="project" value="UniProtKB-KW"/>
</dbReference>
<evidence type="ECO:0000256" key="5">
    <source>
        <dbReference type="ARBA" id="ARBA00023163"/>
    </source>
</evidence>
<dbReference type="Gene3D" id="3.40.640.10">
    <property type="entry name" value="Type I PLP-dependent aspartate aminotransferase-like (Major domain)"/>
    <property type="match status" value="1"/>
</dbReference>
<dbReference type="Pfam" id="PF00155">
    <property type="entry name" value="Aminotran_1_2"/>
    <property type="match status" value="1"/>
</dbReference>
<comment type="similarity">
    <text evidence="1">In the C-terminal section; belongs to the class-I pyridoxal-phosphate-dependent aminotransferase family.</text>
</comment>
<keyword evidence="3" id="KW-0805">Transcription regulation</keyword>
<dbReference type="RefSeq" id="WP_166380579.1">
    <property type="nucleotide sequence ID" value="NZ_BAAATT010000011.1"/>
</dbReference>
<accession>A0A8J3L489</accession>
<evidence type="ECO:0000256" key="3">
    <source>
        <dbReference type="ARBA" id="ARBA00023015"/>
    </source>
</evidence>
<gene>
    <name evidence="7" type="ORF">Cme02nite_01590</name>
</gene>
<keyword evidence="8" id="KW-1185">Reference proteome</keyword>
<feature type="domain" description="HTH gntR-type" evidence="6">
    <location>
        <begin position="15"/>
        <end position="83"/>
    </location>
</feature>
<dbReference type="Gene3D" id="1.10.10.10">
    <property type="entry name" value="Winged helix-like DNA-binding domain superfamily/Winged helix DNA-binding domain"/>
    <property type="match status" value="1"/>
</dbReference>
<dbReference type="InterPro" id="IPR004839">
    <property type="entry name" value="Aminotransferase_I/II_large"/>
</dbReference>
<dbReference type="PANTHER" id="PTHR46577">
    <property type="entry name" value="HTH-TYPE TRANSCRIPTIONAL REGULATORY PROTEIN GABR"/>
    <property type="match status" value="1"/>
</dbReference>
<evidence type="ECO:0000256" key="4">
    <source>
        <dbReference type="ARBA" id="ARBA00023125"/>
    </source>
</evidence>
<dbReference type="PANTHER" id="PTHR46577:SF1">
    <property type="entry name" value="HTH-TYPE TRANSCRIPTIONAL REGULATORY PROTEIN GABR"/>
    <property type="match status" value="1"/>
</dbReference>
<dbReference type="GO" id="GO:0003700">
    <property type="term" value="F:DNA-binding transcription factor activity"/>
    <property type="evidence" value="ECO:0007669"/>
    <property type="project" value="InterPro"/>
</dbReference>
<evidence type="ECO:0000313" key="8">
    <source>
        <dbReference type="Proteomes" id="UP000660339"/>
    </source>
</evidence>
<dbReference type="Pfam" id="PF00392">
    <property type="entry name" value="GntR"/>
    <property type="match status" value="1"/>
</dbReference>
<proteinExistence type="inferred from homology"/>
<evidence type="ECO:0000256" key="2">
    <source>
        <dbReference type="ARBA" id="ARBA00022898"/>
    </source>
</evidence>
<dbReference type="Proteomes" id="UP000660339">
    <property type="component" value="Unassembled WGS sequence"/>
</dbReference>
<evidence type="ECO:0000313" key="7">
    <source>
        <dbReference type="EMBL" id="GIG11827.1"/>
    </source>
</evidence>
<evidence type="ECO:0000259" key="6">
    <source>
        <dbReference type="PROSITE" id="PS50949"/>
    </source>
</evidence>
<dbReference type="CDD" id="cd00609">
    <property type="entry name" value="AAT_like"/>
    <property type="match status" value="1"/>
</dbReference>
<dbReference type="GO" id="GO:0030170">
    <property type="term" value="F:pyridoxal phosphate binding"/>
    <property type="evidence" value="ECO:0007669"/>
    <property type="project" value="InterPro"/>
</dbReference>
<protein>
    <submittedName>
        <fullName evidence="7">GntR family transcriptional regulator</fullName>
    </submittedName>
</protein>
<dbReference type="CDD" id="cd07377">
    <property type="entry name" value="WHTH_GntR"/>
    <property type="match status" value="1"/>
</dbReference>
<organism evidence="7 8">
    <name type="scientific">Catellatospora methionotrophica</name>
    <dbReference type="NCBI Taxonomy" id="121620"/>
    <lineage>
        <taxon>Bacteria</taxon>
        <taxon>Bacillati</taxon>
        <taxon>Actinomycetota</taxon>
        <taxon>Actinomycetes</taxon>
        <taxon>Micromonosporales</taxon>
        <taxon>Micromonosporaceae</taxon>
        <taxon>Catellatospora</taxon>
    </lineage>
</organism>
<dbReference type="InterPro" id="IPR051446">
    <property type="entry name" value="HTH_trans_reg/aminotransferase"/>
</dbReference>
<dbReference type="SUPFAM" id="SSF46785">
    <property type="entry name" value="Winged helix' DNA-binding domain"/>
    <property type="match status" value="1"/>
</dbReference>
<name>A0A8J3L489_9ACTN</name>
<dbReference type="InterPro" id="IPR015421">
    <property type="entry name" value="PyrdxlP-dep_Trfase_major"/>
</dbReference>
<sequence length="455" mass="47827">MPVREALLDLDRTRPGVGERLTGALRDAITQRRIPPGTRLPSSRDLAADLGLSRGLVVTAYEQLVAEGRLLSRRGSGTVVAAAVAESCGGGLGVPGPVPPGVAPLRPGVPDLGMFPRAAWRRAYEKTLATALDTDLDYTDPAGVPRLRAELAGYLGRVRAARVDPDGLVVTTGAAQALSLLGRVLAARGMVEVGVEDPGSAGIRDHLRAHGLRLRPVPVDDRGLVVSALGGVRAVFVTPAHQFPVGVVLAPERRAALIDWARRTGGLIIEDDYDAEFRYDREPVGCLQGLVPDLVALVGSASKALAPGLRRGWLVPPPAWLAAVRQAKCDADMGGSALEQLAFAEFLAGGGFDRHLRRARRVQRARRDALVEALRRHLPQVRVSGIAAGLHLVVELPDGVDDRALADRAHAAGLGPVALSDLRLGTPGPPGLVLGYAARSPDELAAAVATLARLM</sequence>
<dbReference type="InterPro" id="IPR036390">
    <property type="entry name" value="WH_DNA-bd_sf"/>
</dbReference>
<evidence type="ECO:0000256" key="1">
    <source>
        <dbReference type="ARBA" id="ARBA00005384"/>
    </source>
</evidence>
<dbReference type="EMBL" id="BONJ01000001">
    <property type="protein sequence ID" value="GIG11827.1"/>
    <property type="molecule type" value="Genomic_DNA"/>
</dbReference>
<dbReference type="InterPro" id="IPR000524">
    <property type="entry name" value="Tscrpt_reg_HTH_GntR"/>
</dbReference>
<dbReference type="PROSITE" id="PS50949">
    <property type="entry name" value="HTH_GNTR"/>
    <property type="match status" value="1"/>
</dbReference>
<dbReference type="SMART" id="SM00345">
    <property type="entry name" value="HTH_GNTR"/>
    <property type="match status" value="1"/>
</dbReference>
<dbReference type="AlphaFoldDB" id="A0A8J3L489"/>
<keyword evidence="4" id="KW-0238">DNA-binding</keyword>